<dbReference type="EMBL" id="LAZR01009266">
    <property type="protein sequence ID" value="KKM73669.1"/>
    <property type="molecule type" value="Genomic_DNA"/>
</dbReference>
<evidence type="ECO:0000313" key="1">
    <source>
        <dbReference type="EMBL" id="KKM73669.1"/>
    </source>
</evidence>
<feature type="non-terminal residue" evidence="1">
    <location>
        <position position="1"/>
    </location>
</feature>
<accession>A0A0F9JV17</accession>
<reference evidence="1" key="1">
    <citation type="journal article" date="2015" name="Nature">
        <title>Complex archaea that bridge the gap between prokaryotes and eukaryotes.</title>
        <authorList>
            <person name="Spang A."/>
            <person name="Saw J.H."/>
            <person name="Jorgensen S.L."/>
            <person name="Zaremba-Niedzwiedzka K."/>
            <person name="Martijn J."/>
            <person name="Lind A.E."/>
            <person name="van Eijk R."/>
            <person name="Schleper C."/>
            <person name="Guy L."/>
            <person name="Ettema T.J."/>
        </authorList>
    </citation>
    <scope>NUCLEOTIDE SEQUENCE</scope>
</reference>
<sequence length="240" mass="25943">TVMAARAAPVTERFEFGLGRDYLVGAAVQRQGLRGTWFSFRLTGRDISQLCGVIEILEGTEIEYEVVREGLPLRDFGIGELVAVERERLSRFYFGEQGSNLFLFGSGRDDAAVPVDLFAQTNKVAPAGVGGECIFTNLYLIVTHNDPGDYTLLVTPIINNDPLPQLAVTVPGVSKPTVAEVFEIGLSETFAGVQTHAPRGVWFSFKVEGDGTLPDGDLIIAGASLEYEVVRETQGAQNAS</sequence>
<protein>
    <submittedName>
        <fullName evidence="1">Uncharacterized protein</fullName>
    </submittedName>
</protein>
<dbReference type="AlphaFoldDB" id="A0A0F9JV17"/>
<gene>
    <name evidence="1" type="ORF">LCGC14_1408140</name>
</gene>
<name>A0A0F9JV17_9ZZZZ</name>
<comment type="caution">
    <text evidence="1">The sequence shown here is derived from an EMBL/GenBank/DDBJ whole genome shotgun (WGS) entry which is preliminary data.</text>
</comment>
<organism evidence="1">
    <name type="scientific">marine sediment metagenome</name>
    <dbReference type="NCBI Taxonomy" id="412755"/>
    <lineage>
        <taxon>unclassified sequences</taxon>
        <taxon>metagenomes</taxon>
        <taxon>ecological metagenomes</taxon>
    </lineage>
</organism>
<proteinExistence type="predicted"/>